<feature type="compositionally biased region" description="Low complexity" evidence="1">
    <location>
        <begin position="314"/>
        <end position="326"/>
    </location>
</feature>
<accession>A0ABW5WFV8</accession>
<evidence type="ECO:0000313" key="3">
    <source>
        <dbReference type="Proteomes" id="UP001597478"/>
    </source>
</evidence>
<sequence length="471" mass="46016">MVLPLLAAAGGVAAGAWFTQDEAENQSSSHGDRQIDAFQIYQQITSGPGADSLIEGQSSTQTLQSRYEQRIAQIEQLNQKMDAAWTGEGGASARSGAHPLKIWMEDSNTNLGISGTALDGQYQAFDRVYREVEPLPQEPPESGFWNDINPLETDTDRAIADYNAKAEKNVRAFDVYFGESAANASRMPRYTSVSGEFGDIKLDENGGGDDGGTGRITIPQPGDGTGSGTGGTPGGGVPGGSYPGGSGGYPGGSGGIPGGGTPGGSYPGGNTPGGSYPGGNYPGGTPGGNYPGGTYPGGSYPGGGGYTAPEWDDSTSASSYTPPSYSRPDFQSGNYGPGAGGFSTGGFGPGSSGGGSGSGSVSGIGAVGGFGPGGASGAGAGTAGPGAASGAATPGANSGAGAAGAAGARPGAAAAAGSAAGRGAGMMPMGAGAGRGQGSDDEEHQRKFLIDEDGNTLFGTDEKTAPPVIGE</sequence>
<name>A0ABW5WFV8_9PSEU</name>
<feature type="region of interest" description="Disordered" evidence="1">
    <location>
        <begin position="427"/>
        <end position="471"/>
    </location>
</feature>
<feature type="compositionally biased region" description="Gly residues" evidence="1">
    <location>
        <begin position="223"/>
        <end position="282"/>
    </location>
</feature>
<evidence type="ECO:0000256" key="1">
    <source>
        <dbReference type="SAM" id="MobiDB-lite"/>
    </source>
</evidence>
<evidence type="ECO:0008006" key="4">
    <source>
        <dbReference type="Google" id="ProtNLM"/>
    </source>
</evidence>
<feature type="region of interest" description="Disordered" evidence="1">
    <location>
        <begin position="376"/>
        <end position="406"/>
    </location>
</feature>
<keyword evidence="3" id="KW-1185">Reference proteome</keyword>
<reference evidence="3" key="1">
    <citation type="journal article" date="2019" name="Int. J. Syst. Evol. Microbiol.">
        <title>The Global Catalogue of Microorganisms (GCM) 10K type strain sequencing project: providing services to taxonomists for standard genome sequencing and annotation.</title>
        <authorList>
            <consortium name="The Broad Institute Genomics Platform"/>
            <consortium name="The Broad Institute Genome Sequencing Center for Infectious Disease"/>
            <person name="Wu L."/>
            <person name="Ma J."/>
        </authorList>
    </citation>
    <scope>NUCLEOTIDE SEQUENCE [LARGE SCALE GENOMIC DNA]</scope>
    <source>
        <strain evidence="3">IBRC-M 10906</strain>
    </source>
</reference>
<organism evidence="2 3">
    <name type="scientific">Prauserella oleivorans</name>
    <dbReference type="NCBI Taxonomy" id="1478153"/>
    <lineage>
        <taxon>Bacteria</taxon>
        <taxon>Bacillati</taxon>
        <taxon>Actinomycetota</taxon>
        <taxon>Actinomycetes</taxon>
        <taxon>Pseudonocardiales</taxon>
        <taxon>Pseudonocardiaceae</taxon>
        <taxon>Prauserella</taxon>
    </lineage>
</organism>
<dbReference type="Proteomes" id="UP001597478">
    <property type="component" value="Unassembled WGS sequence"/>
</dbReference>
<dbReference type="InterPro" id="IPR038332">
    <property type="entry name" value="PPE_sf"/>
</dbReference>
<feature type="region of interest" description="Disordered" evidence="1">
    <location>
        <begin position="304"/>
        <end position="359"/>
    </location>
</feature>
<dbReference type="Gene3D" id="1.20.1260.20">
    <property type="entry name" value="PPE superfamily"/>
    <property type="match status" value="1"/>
</dbReference>
<dbReference type="EMBL" id="JBHUOF010000049">
    <property type="protein sequence ID" value="MFD2802888.1"/>
    <property type="molecule type" value="Genomic_DNA"/>
</dbReference>
<proteinExistence type="predicted"/>
<comment type="caution">
    <text evidence="2">The sequence shown here is derived from an EMBL/GenBank/DDBJ whole genome shotgun (WGS) entry which is preliminary data.</text>
</comment>
<feature type="region of interest" description="Disordered" evidence="1">
    <location>
        <begin position="197"/>
        <end position="282"/>
    </location>
</feature>
<dbReference type="RefSeq" id="WP_377395583.1">
    <property type="nucleotide sequence ID" value="NZ_JBHSAN010000054.1"/>
</dbReference>
<dbReference type="SUPFAM" id="SSF140459">
    <property type="entry name" value="PE/PPE dimer-like"/>
    <property type="match status" value="1"/>
</dbReference>
<gene>
    <name evidence="2" type="ORF">ACFS2C_26185</name>
</gene>
<protein>
    <recommendedName>
        <fullName evidence="4">PPE domain-containing protein</fullName>
    </recommendedName>
</protein>
<evidence type="ECO:0000313" key="2">
    <source>
        <dbReference type="EMBL" id="MFD2802888.1"/>
    </source>
</evidence>
<feature type="compositionally biased region" description="Gly residues" evidence="1">
    <location>
        <begin position="335"/>
        <end position="359"/>
    </location>
</feature>
<feature type="compositionally biased region" description="Low complexity" evidence="1">
    <location>
        <begin position="385"/>
        <end position="406"/>
    </location>
</feature>